<dbReference type="RefSeq" id="WP_010307534.1">
    <property type="nucleotide sequence ID" value="NZ_CP061007.1"/>
</dbReference>
<reference evidence="1" key="1">
    <citation type="submission" date="2017-12" db="EMBL/GenBank/DDBJ databases">
        <title>Sequencing the genomes of 1000 Actinobacteria strains.</title>
        <authorList>
            <person name="Klenk H.-P."/>
        </authorList>
    </citation>
    <scope>NUCLEOTIDE SEQUENCE [LARGE SCALE GENOMIC DNA]</scope>
    <source>
        <strain evidence="1">DSM 44228</strain>
    </source>
</reference>
<proteinExistence type="predicted"/>
<protein>
    <submittedName>
        <fullName evidence="1">Uncharacterized protein</fullName>
    </submittedName>
</protein>
<accession>A0A2N3XY15</accession>
<name>A0A2N3XY15_SACSN</name>
<sequence>MHEVRLLVLRWRAGETGGHLARIQLPGLSQFLRFVRTDDPAFQHVIAHVDEDEMQEAWFLNVGVDQ</sequence>
<dbReference type="Proteomes" id="UP000233786">
    <property type="component" value="Unassembled WGS sequence"/>
</dbReference>
<dbReference type="STRING" id="994479.GCA_000194155_03827"/>
<gene>
    <name evidence="1" type="ORF">A8926_3270</name>
</gene>
<evidence type="ECO:0000313" key="1">
    <source>
        <dbReference type="EMBL" id="PKW15542.1"/>
    </source>
</evidence>
<comment type="caution">
    <text evidence="1">The sequence shown here is derived from an EMBL/GenBank/DDBJ whole genome shotgun (WGS) entry which is preliminary data.</text>
</comment>
<keyword evidence="2" id="KW-1185">Reference proteome</keyword>
<dbReference type="EMBL" id="PJNB01000001">
    <property type="protein sequence ID" value="PKW15542.1"/>
    <property type="molecule type" value="Genomic_DNA"/>
</dbReference>
<organism evidence="1 2">
    <name type="scientific">Saccharopolyspora spinosa</name>
    <dbReference type="NCBI Taxonomy" id="60894"/>
    <lineage>
        <taxon>Bacteria</taxon>
        <taxon>Bacillati</taxon>
        <taxon>Actinomycetota</taxon>
        <taxon>Actinomycetes</taxon>
        <taxon>Pseudonocardiales</taxon>
        <taxon>Pseudonocardiaceae</taxon>
        <taxon>Saccharopolyspora</taxon>
    </lineage>
</organism>
<evidence type="ECO:0000313" key="2">
    <source>
        <dbReference type="Proteomes" id="UP000233786"/>
    </source>
</evidence>
<dbReference type="AlphaFoldDB" id="A0A2N3XY15"/>